<keyword evidence="9" id="KW-0961">Cell wall biogenesis/degradation</keyword>
<comment type="similarity">
    <text evidence="2 10">Belongs to the glycosyl hydrolase 28 family.</text>
</comment>
<dbReference type="STRING" id="1314781.A0A165NSS2"/>
<evidence type="ECO:0000313" key="14">
    <source>
        <dbReference type="EMBL" id="KZW01171.1"/>
    </source>
</evidence>
<sequence>MFTQIVACALFAATAAAQLTTTSVPSMLTRSVGPTTSHAAKRAHICNVLDYGGSIGSSDIGPAITSAYNSCVTKNAGSTFMKTWVTLNGGKNWAIQLDGFITRTSTTSGHMFAITNATDFEFYSANSAGGIQGNGYQCRNAGPRLIRVITSTSFSVHDLVLVDSPEFHLIIDNGSRGEVYNLAIRGAAIGGSDGIDVSGDNHWVHDVMVTNQDECVTIKSPASNFLVERIWCNRSGGCAFGSLNTGVSIKNIVYRNIYTNGGNQAMMLKSNGGSGTVSNILLDQFQTHDTAYGLYINSYWSSISVNPGNGVTYSGITFSNWNGNVSNGTQRAPVSILCPDANPCTDITLKNVNMWSKTGSAVIKCESAYGTGACLRNSGSHTSYTVTSTITKPAGYTDPPTLPGDLASGFNPSASIPTPTIPSTYFPGLGQISPLMRMQSTSAPSGPTSTSNPTTTSAPTSAPTGGSGGTAAHYGQCGGIGWTGPTACESPYTCVQSNEYYSQCL</sequence>
<organism evidence="14 15">
    <name type="scientific">Exidia glandulosa HHB12029</name>
    <dbReference type="NCBI Taxonomy" id="1314781"/>
    <lineage>
        <taxon>Eukaryota</taxon>
        <taxon>Fungi</taxon>
        <taxon>Dikarya</taxon>
        <taxon>Basidiomycota</taxon>
        <taxon>Agaricomycotina</taxon>
        <taxon>Agaricomycetes</taxon>
        <taxon>Auriculariales</taxon>
        <taxon>Exidiaceae</taxon>
        <taxon>Exidia</taxon>
    </lineage>
</organism>
<dbReference type="Proteomes" id="UP000077266">
    <property type="component" value="Unassembled WGS sequence"/>
</dbReference>
<evidence type="ECO:0000256" key="10">
    <source>
        <dbReference type="RuleBase" id="RU361169"/>
    </source>
</evidence>
<dbReference type="GO" id="GO:0071555">
    <property type="term" value="P:cell wall organization"/>
    <property type="evidence" value="ECO:0007669"/>
    <property type="project" value="UniProtKB-KW"/>
</dbReference>
<dbReference type="PROSITE" id="PS00562">
    <property type="entry name" value="CBM1_1"/>
    <property type="match status" value="1"/>
</dbReference>
<keyword evidence="5 10" id="KW-0378">Hydrolase</keyword>
<evidence type="ECO:0000256" key="11">
    <source>
        <dbReference type="SAM" id="MobiDB-lite"/>
    </source>
</evidence>
<evidence type="ECO:0000259" key="13">
    <source>
        <dbReference type="PROSITE" id="PS51164"/>
    </source>
</evidence>
<reference evidence="14 15" key="1">
    <citation type="journal article" date="2016" name="Mol. Biol. Evol.">
        <title>Comparative Genomics of Early-Diverging Mushroom-Forming Fungi Provides Insights into the Origins of Lignocellulose Decay Capabilities.</title>
        <authorList>
            <person name="Nagy L.G."/>
            <person name="Riley R."/>
            <person name="Tritt A."/>
            <person name="Adam C."/>
            <person name="Daum C."/>
            <person name="Floudas D."/>
            <person name="Sun H."/>
            <person name="Yadav J.S."/>
            <person name="Pangilinan J."/>
            <person name="Larsson K.H."/>
            <person name="Matsuura K."/>
            <person name="Barry K."/>
            <person name="Labutti K."/>
            <person name="Kuo R."/>
            <person name="Ohm R.A."/>
            <person name="Bhattacharya S.S."/>
            <person name="Shirouzu T."/>
            <person name="Yoshinaga Y."/>
            <person name="Martin F.M."/>
            <person name="Grigoriev I.V."/>
            <person name="Hibbett D.S."/>
        </authorList>
    </citation>
    <scope>NUCLEOTIDE SEQUENCE [LARGE SCALE GENOMIC DNA]</scope>
    <source>
        <strain evidence="14 15">HHB12029</strain>
    </source>
</reference>
<dbReference type="InterPro" id="IPR012334">
    <property type="entry name" value="Pectin_lyas_fold"/>
</dbReference>
<evidence type="ECO:0000256" key="2">
    <source>
        <dbReference type="ARBA" id="ARBA00008834"/>
    </source>
</evidence>
<comment type="subcellular location">
    <subcellularLocation>
        <location evidence="1">Secreted</location>
    </subcellularLocation>
</comment>
<evidence type="ECO:0000256" key="4">
    <source>
        <dbReference type="ARBA" id="ARBA00022729"/>
    </source>
</evidence>
<dbReference type="OrthoDB" id="2268901at2759"/>
<accession>A0A165NSS2</accession>
<dbReference type="Pfam" id="PF00295">
    <property type="entry name" value="Glyco_hydro_28"/>
    <property type="match status" value="1"/>
</dbReference>
<name>A0A165NSS2_EXIGL</name>
<feature type="signal peptide" evidence="12">
    <location>
        <begin position="1"/>
        <end position="17"/>
    </location>
</feature>
<keyword evidence="6" id="KW-1015">Disulfide bond</keyword>
<dbReference type="AlphaFoldDB" id="A0A165NSS2"/>
<dbReference type="SUPFAM" id="SSF57180">
    <property type="entry name" value="Cellulose-binding domain"/>
    <property type="match status" value="1"/>
</dbReference>
<dbReference type="PROSITE" id="PS51164">
    <property type="entry name" value="CBM1_2"/>
    <property type="match status" value="1"/>
</dbReference>
<feature type="compositionally biased region" description="Low complexity" evidence="11">
    <location>
        <begin position="440"/>
        <end position="464"/>
    </location>
</feature>
<keyword evidence="4 12" id="KW-0732">Signal</keyword>
<evidence type="ECO:0000256" key="3">
    <source>
        <dbReference type="ARBA" id="ARBA00022525"/>
    </source>
</evidence>
<dbReference type="InterPro" id="IPR000254">
    <property type="entry name" value="CBD"/>
</dbReference>
<dbReference type="SUPFAM" id="SSF51126">
    <property type="entry name" value="Pectin lyase-like"/>
    <property type="match status" value="1"/>
</dbReference>
<dbReference type="InterPro" id="IPR011050">
    <property type="entry name" value="Pectin_lyase_fold/virulence"/>
</dbReference>
<evidence type="ECO:0000256" key="5">
    <source>
        <dbReference type="ARBA" id="ARBA00022801"/>
    </source>
</evidence>
<dbReference type="Pfam" id="PF00734">
    <property type="entry name" value="CBM_1"/>
    <property type="match status" value="1"/>
</dbReference>
<protein>
    <submittedName>
        <fullName evidence="14">Rhamnogalacturonase-like protein</fullName>
    </submittedName>
</protein>
<dbReference type="InterPro" id="IPR035971">
    <property type="entry name" value="CBD_sf"/>
</dbReference>
<dbReference type="GO" id="GO:0005576">
    <property type="term" value="C:extracellular region"/>
    <property type="evidence" value="ECO:0007669"/>
    <property type="project" value="UniProtKB-SubCell"/>
</dbReference>
<proteinExistence type="inferred from homology"/>
<evidence type="ECO:0000313" key="15">
    <source>
        <dbReference type="Proteomes" id="UP000077266"/>
    </source>
</evidence>
<evidence type="ECO:0000256" key="1">
    <source>
        <dbReference type="ARBA" id="ARBA00004613"/>
    </source>
</evidence>
<keyword evidence="3" id="KW-0964">Secreted</keyword>
<dbReference type="SMART" id="SM00236">
    <property type="entry name" value="fCBD"/>
    <property type="match status" value="1"/>
</dbReference>
<dbReference type="PANTHER" id="PTHR31736">
    <property type="match status" value="1"/>
</dbReference>
<dbReference type="Gene3D" id="2.160.20.10">
    <property type="entry name" value="Single-stranded right-handed beta-helix, Pectin lyase-like"/>
    <property type="match status" value="1"/>
</dbReference>
<evidence type="ECO:0000256" key="9">
    <source>
        <dbReference type="ARBA" id="ARBA00023316"/>
    </source>
</evidence>
<dbReference type="GO" id="GO:0030248">
    <property type="term" value="F:cellulose binding"/>
    <property type="evidence" value="ECO:0007669"/>
    <property type="project" value="InterPro"/>
</dbReference>
<dbReference type="GO" id="GO:0004650">
    <property type="term" value="F:polygalacturonase activity"/>
    <property type="evidence" value="ECO:0007669"/>
    <property type="project" value="InterPro"/>
</dbReference>
<dbReference type="PANTHER" id="PTHR31736:SF19">
    <property type="entry name" value="PECTIN LYASE SUPERFAMILY PROTEIN-RELATED"/>
    <property type="match status" value="1"/>
</dbReference>
<evidence type="ECO:0000256" key="8">
    <source>
        <dbReference type="ARBA" id="ARBA00023295"/>
    </source>
</evidence>
<feature type="region of interest" description="Disordered" evidence="11">
    <location>
        <begin position="438"/>
        <end position="470"/>
    </location>
</feature>
<feature type="domain" description="CBM1" evidence="13">
    <location>
        <begin position="469"/>
        <end position="505"/>
    </location>
</feature>
<keyword evidence="7" id="KW-0325">Glycoprotein</keyword>
<evidence type="ECO:0000256" key="7">
    <source>
        <dbReference type="ARBA" id="ARBA00023180"/>
    </source>
</evidence>
<dbReference type="GO" id="GO:0046576">
    <property type="term" value="F:rhamnogalacturonan alpha-L-rhamnopyranosyl-(1-&gt;4)-alpha-D-galactopyranosyluronide lyase activity"/>
    <property type="evidence" value="ECO:0007669"/>
    <property type="project" value="UniProtKB-ARBA"/>
</dbReference>
<dbReference type="InterPro" id="IPR000743">
    <property type="entry name" value="Glyco_hydro_28"/>
</dbReference>
<feature type="chain" id="PRO_5007863481" evidence="12">
    <location>
        <begin position="18"/>
        <end position="505"/>
    </location>
</feature>
<dbReference type="GO" id="GO:0005975">
    <property type="term" value="P:carbohydrate metabolic process"/>
    <property type="evidence" value="ECO:0007669"/>
    <property type="project" value="InterPro"/>
</dbReference>
<evidence type="ECO:0000256" key="6">
    <source>
        <dbReference type="ARBA" id="ARBA00023157"/>
    </source>
</evidence>
<dbReference type="InParanoid" id="A0A165NSS2"/>
<evidence type="ECO:0000256" key="12">
    <source>
        <dbReference type="SAM" id="SignalP"/>
    </source>
</evidence>
<gene>
    <name evidence="14" type="ORF">EXIGLDRAFT_745181</name>
</gene>
<keyword evidence="8 10" id="KW-0326">Glycosidase</keyword>
<dbReference type="EMBL" id="KV425895">
    <property type="protein sequence ID" value="KZW01171.1"/>
    <property type="molecule type" value="Genomic_DNA"/>
</dbReference>
<keyword evidence="15" id="KW-1185">Reference proteome</keyword>